<dbReference type="Proteomes" id="UP000253782">
    <property type="component" value="Unassembled WGS sequence"/>
</dbReference>
<comment type="caution">
    <text evidence="10">The sequence shown here is derived from an EMBL/GenBank/DDBJ whole genome shotgun (WGS) entry which is preliminary data.</text>
</comment>
<dbReference type="SMART" id="SM00028">
    <property type="entry name" value="TPR"/>
    <property type="match status" value="6"/>
</dbReference>
<dbReference type="SUPFAM" id="SSF53756">
    <property type="entry name" value="UDP-Glycosyltransferase/glycogen phosphorylase"/>
    <property type="match status" value="1"/>
</dbReference>
<dbReference type="InterPro" id="IPR019734">
    <property type="entry name" value="TPR_rpt"/>
</dbReference>
<evidence type="ECO:0000256" key="2">
    <source>
        <dbReference type="ARBA" id="ARBA00005386"/>
    </source>
</evidence>
<sequence length="710" mass="77454">MTQAVHPSTNDSPQHLAELLQRHAFAEAAALAARLCEQAPDNAELARLHSIALLRLGRRADALSALHRAAELAPDHIEVQCNLASTQLEEGDTEAAIERLRAALRRTPGHPAILLGLGNALMTSARYTQAREAYAMATHGAPEHPGLRLNLAAAELELGNLAQAATHVDEALSLAPELDSAHELHGHVLQAQGRTHDAAQAYLRAEQLAPERPQHPLWAGLMLDESGQLALAAEAYARALRRDPTSGPALSQLVFAKRRLCDWHELDALSAQLHRAVIEERPGIMPFPFLAEEASAALQHRCAATFAAGIEAQMAPLRQQLDFSYPAGKADAPWRVGFVSNGFGEHSTGRLVVALFEALQGTGLDLHLFATTTADNGSIYRRLQAVATMHDVVNLGPARTATRIRQTGVEILIDLRGYGSGSHIDLFELRPAPIQVNWLTCPGTSGAPWMDYLLTDAVALPAPLREHFSEKLIRLPRCFIPYDSATDKKTIDEGMLELEPAPTRSDCGLPTHGTVFASFNNSYKINPATFSHFMAILRRVPDSVLWLHAGPDAANQRLRTAAITHGVMPDRLIFLPQLFHAQYLARLAHVDLFLDTLPYNAQASAIDALWSGCPVLTCPGPTLVGRVGASLLHHVGLPELIVEGEQAFIEMAIRLGSDREALNVLRRHLLQQRSRNPLFDMQGFATDFRRAIQAMGARHRIGRPPADLDL</sequence>
<evidence type="ECO:0000313" key="10">
    <source>
        <dbReference type="EMBL" id="RDD81569.1"/>
    </source>
</evidence>
<organism evidence="10 11">
    <name type="scientific">Dyella tabacisoli</name>
    <dbReference type="NCBI Taxonomy" id="2282381"/>
    <lineage>
        <taxon>Bacteria</taxon>
        <taxon>Pseudomonadati</taxon>
        <taxon>Pseudomonadota</taxon>
        <taxon>Gammaproteobacteria</taxon>
        <taxon>Lysobacterales</taxon>
        <taxon>Rhodanobacteraceae</taxon>
        <taxon>Dyella</taxon>
    </lineage>
</organism>
<proteinExistence type="inferred from homology"/>
<keyword evidence="7 8" id="KW-0802">TPR repeat</keyword>
<dbReference type="SUPFAM" id="SSF48452">
    <property type="entry name" value="TPR-like"/>
    <property type="match status" value="1"/>
</dbReference>
<evidence type="ECO:0000313" key="11">
    <source>
        <dbReference type="Proteomes" id="UP000253782"/>
    </source>
</evidence>
<protein>
    <recommendedName>
        <fullName evidence="3">protein O-GlcNAc transferase</fullName>
        <ecNumber evidence="3">2.4.1.255</ecNumber>
    </recommendedName>
</protein>
<evidence type="ECO:0000256" key="6">
    <source>
        <dbReference type="ARBA" id="ARBA00022737"/>
    </source>
</evidence>
<evidence type="ECO:0000256" key="3">
    <source>
        <dbReference type="ARBA" id="ARBA00011970"/>
    </source>
</evidence>
<accession>A0A369UT97</accession>
<dbReference type="Pfam" id="PF13432">
    <property type="entry name" value="TPR_16"/>
    <property type="match status" value="1"/>
</dbReference>
<feature type="domain" description="O-GlcNAc transferase C-terminal" evidence="9">
    <location>
        <begin position="502"/>
        <end position="687"/>
    </location>
</feature>
<dbReference type="Gene3D" id="3.40.50.11380">
    <property type="match status" value="1"/>
</dbReference>
<comment type="pathway">
    <text evidence="1">Protein modification; protein glycosylation.</text>
</comment>
<dbReference type="RefSeq" id="WP_114845440.1">
    <property type="nucleotide sequence ID" value="NZ_JBHSPE010000005.1"/>
</dbReference>
<dbReference type="AlphaFoldDB" id="A0A369UT97"/>
<dbReference type="PANTHER" id="PTHR44998:SF1">
    <property type="entry name" value="UDP-N-ACETYLGLUCOSAMINE--PEPTIDE N-ACETYLGLUCOSAMINYLTRANSFERASE 110 KDA SUBUNIT"/>
    <property type="match status" value="1"/>
</dbReference>
<dbReference type="Pfam" id="PF14559">
    <property type="entry name" value="TPR_19"/>
    <property type="match status" value="1"/>
</dbReference>
<feature type="repeat" description="TPR" evidence="8">
    <location>
        <begin position="77"/>
        <end position="110"/>
    </location>
</feature>
<keyword evidence="4 10" id="KW-0328">Glycosyltransferase</keyword>
<evidence type="ECO:0000256" key="8">
    <source>
        <dbReference type="PROSITE-ProRule" id="PRU00339"/>
    </source>
</evidence>
<evidence type="ECO:0000259" key="9">
    <source>
        <dbReference type="Pfam" id="PF13844"/>
    </source>
</evidence>
<dbReference type="InterPro" id="IPR011990">
    <property type="entry name" value="TPR-like_helical_dom_sf"/>
</dbReference>
<dbReference type="PROSITE" id="PS50005">
    <property type="entry name" value="TPR"/>
    <property type="match status" value="1"/>
</dbReference>
<gene>
    <name evidence="10" type="ORF">DVJ77_10350</name>
</gene>
<name>A0A369UT97_9GAMM</name>
<reference evidence="10 11" key="1">
    <citation type="submission" date="2018-07" db="EMBL/GenBank/DDBJ databases">
        <title>Dyella tabacisoli L4-6T, whole genome shotgun sequence.</title>
        <authorList>
            <person name="Zhou X.-K."/>
            <person name="Li W.-J."/>
            <person name="Duan Y.-Q."/>
        </authorList>
    </citation>
    <scope>NUCLEOTIDE SEQUENCE [LARGE SCALE GENOMIC DNA]</scope>
    <source>
        <strain evidence="10 11">L4-6</strain>
    </source>
</reference>
<evidence type="ECO:0000256" key="4">
    <source>
        <dbReference type="ARBA" id="ARBA00022676"/>
    </source>
</evidence>
<dbReference type="Gene3D" id="3.40.50.2000">
    <property type="entry name" value="Glycogen Phosphorylase B"/>
    <property type="match status" value="1"/>
</dbReference>
<keyword evidence="11" id="KW-1185">Reference proteome</keyword>
<feature type="domain" description="O-GlcNAc transferase C-terminal" evidence="9">
    <location>
        <begin position="321"/>
        <end position="481"/>
    </location>
</feature>
<evidence type="ECO:0000256" key="1">
    <source>
        <dbReference type="ARBA" id="ARBA00004922"/>
    </source>
</evidence>
<evidence type="ECO:0000256" key="5">
    <source>
        <dbReference type="ARBA" id="ARBA00022679"/>
    </source>
</evidence>
<dbReference type="InterPro" id="IPR029489">
    <property type="entry name" value="OGT/SEC/SPY_C"/>
</dbReference>
<dbReference type="PANTHER" id="PTHR44998">
    <property type="match status" value="1"/>
</dbReference>
<dbReference type="Pfam" id="PF13844">
    <property type="entry name" value="Glyco_transf_41"/>
    <property type="match status" value="2"/>
</dbReference>
<evidence type="ECO:0000256" key="7">
    <source>
        <dbReference type="ARBA" id="ARBA00022803"/>
    </source>
</evidence>
<keyword evidence="5 10" id="KW-0808">Transferase</keyword>
<dbReference type="Gene3D" id="1.25.40.10">
    <property type="entry name" value="Tetratricopeptide repeat domain"/>
    <property type="match status" value="3"/>
</dbReference>
<comment type="similarity">
    <text evidence="2">Belongs to the glycosyltransferase 41 family. O-GlcNAc transferase subfamily.</text>
</comment>
<dbReference type="GO" id="GO:0097363">
    <property type="term" value="F:protein O-acetylglucosaminyltransferase activity"/>
    <property type="evidence" value="ECO:0007669"/>
    <property type="project" value="UniProtKB-EC"/>
</dbReference>
<dbReference type="OrthoDB" id="255821at2"/>
<dbReference type="EMBL" id="QQAH01000009">
    <property type="protein sequence ID" value="RDD81569.1"/>
    <property type="molecule type" value="Genomic_DNA"/>
</dbReference>
<dbReference type="EC" id="2.4.1.255" evidence="3"/>
<keyword evidence="6" id="KW-0677">Repeat</keyword>